<dbReference type="Proteomes" id="UP000016930">
    <property type="component" value="Unassembled WGS sequence"/>
</dbReference>
<evidence type="ECO:0000313" key="1">
    <source>
        <dbReference type="EMBL" id="EMD36353.1"/>
    </source>
</evidence>
<proteinExistence type="predicted"/>
<evidence type="ECO:0000313" key="2">
    <source>
        <dbReference type="Proteomes" id="UP000016930"/>
    </source>
</evidence>
<keyword evidence="2" id="KW-1185">Reference proteome</keyword>
<accession>M2QH41</accession>
<dbReference type="HOGENOM" id="CLU_1532359_0_0_1"/>
<sequence length="175" mass="19145">MYANRLSGMIPVLALGPDVQHGLRASLDICDVLPGYLQAVLSVDPVSCCVPIRPRTIAYSRDHFGESNPEYTYALCWGTEHLQHFLSFKPAHRGSVSAALVPTCSDYYGVDFTSHAEPTFVGQQYHTGTGATNHAPEDGERIVNGRVRSGSKSDYTQALSISLYHTNPGQPLHRD</sequence>
<organism evidence="1 2">
    <name type="scientific">Ceriporiopsis subvermispora (strain B)</name>
    <name type="common">White-rot fungus</name>
    <name type="synonym">Gelatoporia subvermispora</name>
    <dbReference type="NCBI Taxonomy" id="914234"/>
    <lineage>
        <taxon>Eukaryota</taxon>
        <taxon>Fungi</taxon>
        <taxon>Dikarya</taxon>
        <taxon>Basidiomycota</taxon>
        <taxon>Agaricomycotina</taxon>
        <taxon>Agaricomycetes</taxon>
        <taxon>Polyporales</taxon>
        <taxon>Gelatoporiaceae</taxon>
        <taxon>Gelatoporia</taxon>
    </lineage>
</organism>
<dbReference type="AlphaFoldDB" id="M2QH41"/>
<dbReference type="EMBL" id="KB445798">
    <property type="protein sequence ID" value="EMD36353.1"/>
    <property type="molecule type" value="Genomic_DNA"/>
</dbReference>
<name>M2QH41_CERS8</name>
<gene>
    <name evidence="1" type="ORF">CERSUDRAFT_74348</name>
</gene>
<protein>
    <submittedName>
        <fullName evidence="1">Uncharacterized protein</fullName>
    </submittedName>
</protein>
<reference evidence="1 2" key="1">
    <citation type="journal article" date="2012" name="Proc. Natl. Acad. Sci. U.S.A.">
        <title>Comparative genomics of Ceriporiopsis subvermispora and Phanerochaete chrysosporium provide insight into selective ligninolysis.</title>
        <authorList>
            <person name="Fernandez-Fueyo E."/>
            <person name="Ruiz-Duenas F.J."/>
            <person name="Ferreira P."/>
            <person name="Floudas D."/>
            <person name="Hibbett D.S."/>
            <person name="Canessa P."/>
            <person name="Larrondo L.F."/>
            <person name="James T.Y."/>
            <person name="Seelenfreund D."/>
            <person name="Lobos S."/>
            <person name="Polanco R."/>
            <person name="Tello M."/>
            <person name="Honda Y."/>
            <person name="Watanabe T."/>
            <person name="Watanabe T."/>
            <person name="Ryu J.S."/>
            <person name="Kubicek C.P."/>
            <person name="Schmoll M."/>
            <person name="Gaskell J."/>
            <person name="Hammel K.E."/>
            <person name="St John F.J."/>
            <person name="Vanden Wymelenberg A."/>
            <person name="Sabat G."/>
            <person name="Splinter BonDurant S."/>
            <person name="Syed K."/>
            <person name="Yadav J.S."/>
            <person name="Doddapaneni H."/>
            <person name="Subramanian V."/>
            <person name="Lavin J.L."/>
            <person name="Oguiza J.A."/>
            <person name="Perez G."/>
            <person name="Pisabarro A.G."/>
            <person name="Ramirez L."/>
            <person name="Santoyo F."/>
            <person name="Master E."/>
            <person name="Coutinho P.M."/>
            <person name="Henrissat B."/>
            <person name="Lombard V."/>
            <person name="Magnuson J.K."/>
            <person name="Kuees U."/>
            <person name="Hori C."/>
            <person name="Igarashi K."/>
            <person name="Samejima M."/>
            <person name="Held B.W."/>
            <person name="Barry K.W."/>
            <person name="LaButti K.M."/>
            <person name="Lapidus A."/>
            <person name="Lindquist E.A."/>
            <person name="Lucas S.M."/>
            <person name="Riley R."/>
            <person name="Salamov A.A."/>
            <person name="Hoffmeister D."/>
            <person name="Schwenk D."/>
            <person name="Hadar Y."/>
            <person name="Yarden O."/>
            <person name="de Vries R.P."/>
            <person name="Wiebenga A."/>
            <person name="Stenlid J."/>
            <person name="Eastwood D."/>
            <person name="Grigoriev I.V."/>
            <person name="Berka R.M."/>
            <person name="Blanchette R.A."/>
            <person name="Kersten P."/>
            <person name="Martinez A.T."/>
            <person name="Vicuna R."/>
            <person name="Cullen D."/>
        </authorList>
    </citation>
    <scope>NUCLEOTIDE SEQUENCE [LARGE SCALE GENOMIC DNA]</scope>
    <source>
        <strain evidence="1 2">B</strain>
    </source>
</reference>